<dbReference type="Gene3D" id="3.40.30.10">
    <property type="entry name" value="Glutaredoxin"/>
    <property type="match status" value="3"/>
</dbReference>
<dbReference type="GO" id="GO:0005789">
    <property type="term" value="C:endoplasmic reticulum membrane"/>
    <property type="evidence" value="ECO:0007669"/>
    <property type="project" value="UniProtKB-SubCell"/>
</dbReference>
<evidence type="ECO:0000256" key="5">
    <source>
        <dbReference type="ARBA" id="ARBA00045246"/>
    </source>
</evidence>
<keyword evidence="2" id="KW-0812">Transmembrane</keyword>
<dbReference type="PANTHER" id="PTHR46426:SF1">
    <property type="entry name" value="PROTEIN DISULFIDE-ISOMERASE TMX3"/>
    <property type="match status" value="1"/>
</dbReference>
<comment type="function">
    <text evidence="5">Probable disulfide isomerase, which participates in the folding of proteins containing disulfide bonds. May act as a dithiol oxidase. Acts as a regulator of endoplasmic reticulum-mitochondria contact sites via its ability to regulate redox signals.</text>
</comment>
<dbReference type="PANTHER" id="PTHR46426">
    <property type="entry name" value="PROTEIN DISULFIDE-ISOMERASE TMX3"/>
    <property type="match status" value="1"/>
</dbReference>
<dbReference type="Proteomes" id="UP000780801">
    <property type="component" value="Unassembled WGS sequence"/>
</dbReference>
<evidence type="ECO:0000313" key="8">
    <source>
        <dbReference type="EMBL" id="KAF9583674.1"/>
    </source>
</evidence>
<organism evidence="8 9">
    <name type="scientific">Lunasporangiospora selenospora</name>
    <dbReference type="NCBI Taxonomy" id="979761"/>
    <lineage>
        <taxon>Eukaryota</taxon>
        <taxon>Fungi</taxon>
        <taxon>Fungi incertae sedis</taxon>
        <taxon>Mucoromycota</taxon>
        <taxon>Mortierellomycotina</taxon>
        <taxon>Mortierellomycetes</taxon>
        <taxon>Mortierellales</taxon>
        <taxon>Mortierellaceae</taxon>
        <taxon>Lunasporangiospora</taxon>
    </lineage>
</organism>
<evidence type="ECO:0000256" key="4">
    <source>
        <dbReference type="ARBA" id="ARBA00023136"/>
    </source>
</evidence>
<accession>A0A9P6KFI2</accession>
<dbReference type="Pfam" id="PF00085">
    <property type="entry name" value="Thioredoxin"/>
    <property type="match status" value="2"/>
</dbReference>
<feature type="chain" id="PRO_5040177749" description="Thioredoxin domain-containing protein" evidence="6">
    <location>
        <begin position="26"/>
        <end position="564"/>
    </location>
</feature>
<proteinExistence type="predicted"/>
<dbReference type="InterPro" id="IPR036249">
    <property type="entry name" value="Thioredoxin-like_sf"/>
</dbReference>
<dbReference type="OrthoDB" id="427280at2759"/>
<dbReference type="CDD" id="cd02961">
    <property type="entry name" value="PDI_a_family"/>
    <property type="match status" value="1"/>
</dbReference>
<dbReference type="PROSITE" id="PS51352">
    <property type="entry name" value="THIOREDOXIN_2"/>
    <property type="match status" value="2"/>
</dbReference>
<evidence type="ECO:0000313" key="9">
    <source>
        <dbReference type="Proteomes" id="UP000780801"/>
    </source>
</evidence>
<reference evidence="8" key="1">
    <citation type="journal article" date="2020" name="Fungal Divers.">
        <title>Resolving the Mortierellaceae phylogeny through synthesis of multi-gene phylogenetics and phylogenomics.</title>
        <authorList>
            <person name="Vandepol N."/>
            <person name="Liber J."/>
            <person name="Desiro A."/>
            <person name="Na H."/>
            <person name="Kennedy M."/>
            <person name="Barry K."/>
            <person name="Grigoriev I.V."/>
            <person name="Miller A.N."/>
            <person name="O'Donnell K."/>
            <person name="Stajich J.E."/>
            <person name="Bonito G."/>
        </authorList>
    </citation>
    <scope>NUCLEOTIDE SEQUENCE</scope>
    <source>
        <strain evidence="8">KOD1015</strain>
    </source>
</reference>
<dbReference type="SUPFAM" id="SSF52833">
    <property type="entry name" value="Thioredoxin-like"/>
    <property type="match status" value="4"/>
</dbReference>
<feature type="domain" description="Thioredoxin" evidence="7">
    <location>
        <begin position="14"/>
        <end position="136"/>
    </location>
</feature>
<evidence type="ECO:0000256" key="3">
    <source>
        <dbReference type="ARBA" id="ARBA00022989"/>
    </source>
</evidence>
<keyword evidence="9" id="KW-1185">Reference proteome</keyword>
<feature type="signal peptide" evidence="6">
    <location>
        <begin position="1"/>
        <end position="25"/>
    </location>
</feature>
<name>A0A9P6KFI2_9FUNG</name>
<gene>
    <name evidence="8" type="ORF">BGW38_008890</name>
</gene>
<evidence type="ECO:0000256" key="2">
    <source>
        <dbReference type="ARBA" id="ARBA00022692"/>
    </source>
</evidence>
<feature type="domain" description="Thioredoxin" evidence="7">
    <location>
        <begin position="143"/>
        <end position="275"/>
    </location>
</feature>
<evidence type="ECO:0000256" key="1">
    <source>
        <dbReference type="ARBA" id="ARBA00004389"/>
    </source>
</evidence>
<dbReference type="InterPro" id="IPR052250">
    <property type="entry name" value="PDI_TMX3"/>
</dbReference>
<dbReference type="InterPro" id="IPR013766">
    <property type="entry name" value="Thioredoxin_domain"/>
</dbReference>
<comment type="caution">
    <text evidence="8">The sequence shown here is derived from an EMBL/GenBank/DDBJ whole genome shotgun (WGS) entry which is preliminary data.</text>
</comment>
<keyword evidence="6" id="KW-0732">Signal</keyword>
<dbReference type="PROSITE" id="PS00194">
    <property type="entry name" value="THIOREDOXIN_1"/>
    <property type="match status" value="1"/>
</dbReference>
<evidence type="ECO:0000256" key="6">
    <source>
        <dbReference type="SAM" id="SignalP"/>
    </source>
</evidence>
<dbReference type="InterPro" id="IPR017937">
    <property type="entry name" value="Thioredoxin_CS"/>
</dbReference>
<evidence type="ECO:0000259" key="7">
    <source>
        <dbReference type="PROSITE" id="PS51352"/>
    </source>
</evidence>
<dbReference type="AlphaFoldDB" id="A0A9P6KFI2"/>
<keyword evidence="4" id="KW-0472">Membrane</keyword>
<protein>
    <recommendedName>
        <fullName evidence="7">Thioredoxin domain-containing protein</fullName>
    </recommendedName>
</protein>
<dbReference type="Pfam" id="PF13848">
    <property type="entry name" value="Thioredoxin_6"/>
    <property type="match status" value="1"/>
</dbReference>
<keyword evidence="3" id="KW-1133">Transmembrane helix</keyword>
<comment type="subcellular location">
    <subcellularLocation>
        <location evidence="1">Endoplasmic reticulum membrane</location>
        <topology evidence="1">Single-pass membrane protein</topology>
    </subcellularLocation>
</comment>
<sequence>MVTIRALSTLLLLFTVGVPFHSVSASDASKALTGANFDATVSKGITFVKFYSPKCIHCQRLAPAWEQMAVQYQDWEKTKDVKIAEVDCLLDGDTCNSNNVHGYPSLQLFNNGKLVELYDGGRTVEDLGKYIESKASELLSVKPPANNNVPSAGQNSEGDDPTINPLGEVIVLDKSTHNQHLKGDQPWLVEYFAPWCGHCKNLAPIYKELAKALKGKVNVASVDCPANEDLCRAQRIRGYPTIKLHQNGQEIEFTKQRNLESLTAFALGAIKPSLKPISIESVGALKESSEVSFLFIRASDTSKQVTEFMEKQSKVFYEQISIYISDDAAVAKELSVPKLPALLVIKDNRHYEYPGALTDTVLVKGWMDKAKTPMVPMVTNSNSASVMNTPGWLILGLFDPSKPTTREARRVLIEAAYKYNGALGSHALVDGGALRFAMLDATKWTNYIRGALKVELLNLPVILAVNPKKETLYSHGSDGRRVSIDLDSLMGFITDMEEGNLESQSMLSYSQRTFKNMQGHVEGVFGSIASHPFIALGGTVLVSYIALSKLWKRGQDSGGIIKAD</sequence>
<dbReference type="EMBL" id="JAABOA010000629">
    <property type="protein sequence ID" value="KAF9583674.1"/>
    <property type="molecule type" value="Genomic_DNA"/>
</dbReference>